<keyword evidence="2" id="KW-1185">Reference proteome</keyword>
<dbReference type="InterPro" id="IPR036170">
    <property type="entry name" value="YezG-like_sf"/>
</dbReference>
<evidence type="ECO:0000313" key="2">
    <source>
        <dbReference type="Proteomes" id="UP000002069"/>
    </source>
</evidence>
<name>C9Y5M7_CROTZ</name>
<dbReference type="Proteomes" id="UP000002069">
    <property type="component" value="Plasmid pCTU1"/>
</dbReference>
<dbReference type="AlphaFoldDB" id="C9Y5M7"/>
<protein>
    <recommendedName>
        <fullName evidence="3">DUF600 domain-containing protein</fullName>
    </recommendedName>
</protein>
<proteinExistence type="predicted"/>
<accession>C9Y5M7</accession>
<dbReference type="KEGG" id="ctu:Ctu_1p01350"/>
<dbReference type="HOGENOM" id="CLU_170224_0_0_6"/>
<dbReference type="SUPFAM" id="SSF160424">
    <property type="entry name" value="BH3703-like"/>
    <property type="match status" value="1"/>
</dbReference>
<sequence length="111" mass="12742">MSTENELYLCIGRSLYSAAPDNAKTVLLDAELSPESDHVKFSFDYIDNAGKKNWFTPESAKTDSELMDCLVKLRHYYIENNLTNGRPAWHGCEVTLDVEKLKLSIDFRYDD</sequence>
<dbReference type="PATRIC" id="fig|693216.3.peg.4109"/>
<gene>
    <name evidence="1" type="ordered locus">Ctu_1p01350</name>
</gene>
<evidence type="ECO:0008006" key="3">
    <source>
        <dbReference type="Google" id="ProtNLM"/>
    </source>
</evidence>
<organism evidence="1 2">
    <name type="scientific">Cronobacter turicensis (strain DSM 18703 / CCUG 55852 / LMG 23827 / z3032)</name>
    <dbReference type="NCBI Taxonomy" id="693216"/>
    <lineage>
        <taxon>Bacteria</taxon>
        <taxon>Pseudomonadati</taxon>
        <taxon>Pseudomonadota</taxon>
        <taxon>Gammaproteobacteria</taxon>
        <taxon>Enterobacterales</taxon>
        <taxon>Enterobacteriaceae</taxon>
        <taxon>Cronobacter</taxon>
    </lineage>
</organism>
<dbReference type="EMBL" id="FN543094">
    <property type="protein sequence ID" value="CBA34672.1"/>
    <property type="molecule type" value="Genomic_DNA"/>
</dbReference>
<evidence type="ECO:0000313" key="1">
    <source>
        <dbReference type="EMBL" id="CBA34672.1"/>
    </source>
</evidence>
<keyword evidence="1" id="KW-0614">Plasmid</keyword>
<reference evidence="1 2" key="1">
    <citation type="journal article" date="2010" name="J. Bacteriol.">
        <title>Complete Genome Sequence of Cronobacter turicensis LMG 23827, a foodborne pathogen causing deaths in neonates.</title>
        <authorList>
            <person name="Stephan R."/>
            <person name="Lehner A."/>
            <person name="Tischler P."/>
            <person name="Rattei T."/>
        </authorList>
    </citation>
    <scope>NUCLEOTIDE SEQUENCE [LARGE SCALE GENOMIC DNA]</scope>
    <source>
        <strain evidence="2">DSM 18703 / CCUG 55852 / LMG 23827 / z3032</strain>
        <plasmid evidence="1 2">pCTU1</plasmid>
    </source>
</reference>
<reference evidence="2" key="2">
    <citation type="journal article" date="2011" name="J. Bacteriol.">
        <title>Complete genome sequence of Cronobacter turicensis LMG 23827, a food-borne pathogen causing deaths in neonates.</title>
        <authorList>
            <person name="Stephan R."/>
            <person name="Lehner A."/>
            <person name="Tischler P."/>
            <person name="Rattei T."/>
        </authorList>
    </citation>
    <scope>NUCLEOTIDE SEQUENCE [LARGE SCALE GENOMIC DNA]</scope>
    <source>
        <strain evidence="2">DSM 18703 / CCUG 55852 / LMG 23827 / z3032</strain>
    </source>
</reference>
<geneLocation type="plasmid" evidence="1 2">
    <name>pCTU1</name>
</geneLocation>
<dbReference type="Gene3D" id="3.30.500.20">
    <property type="entry name" value="BH3703-like domains"/>
    <property type="match status" value="1"/>
</dbReference>